<sequence>MRTFCIISIVMFFLSIVGLFKVKLHVQSLNRELIKIKSEINLVQSDIKVLQAEWSYLNNPKRLASLVKKYLKNNSLILASQVKNLDSLNGRSVLAQLKIHDQQ</sequence>
<evidence type="ECO:0000256" key="1">
    <source>
        <dbReference type="SAM" id="Coils"/>
    </source>
</evidence>
<name>A0A6I6CP24_WOLPI</name>
<dbReference type="EMBL" id="CP037426">
    <property type="protein sequence ID" value="QGT16172.1"/>
    <property type="molecule type" value="Genomic_DNA"/>
</dbReference>
<evidence type="ECO:0000313" key="3">
    <source>
        <dbReference type="Proteomes" id="UP000422744"/>
    </source>
</evidence>
<feature type="coiled-coil region" evidence="1">
    <location>
        <begin position="26"/>
        <end position="53"/>
    </location>
</feature>
<evidence type="ECO:0008006" key="4">
    <source>
        <dbReference type="Google" id="ProtNLM"/>
    </source>
</evidence>
<reference evidence="2 3" key="1">
    <citation type="submission" date="2019-03" db="EMBL/GenBank/DDBJ databases">
        <title>Wolbachia endosymbiont of Haematobia irritans wIrr.</title>
        <authorList>
            <person name="Parry R.H."/>
            <person name="Asgari S."/>
        </authorList>
    </citation>
    <scope>NUCLEOTIDE SEQUENCE [LARGE SCALE GENOMIC DNA]</scope>
    <source>
        <strain evidence="3">wIrr</strain>
    </source>
</reference>
<organism evidence="2 3">
    <name type="scientific">Wolbachia pipientis</name>
    <dbReference type="NCBI Taxonomy" id="955"/>
    <lineage>
        <taxon>Bacteria</taxon>
        <taxon>Pseudomonadati</taxon>
        <taxon>Pseudomonadota</taxon>
        <taxon>Alphaproteobacteria</taxon>
        <taxon>Rickettsiales</taxon>
        <taxon>Anaplasmataceae</taxon>
        <taxon>Wolbachieae</taxon>
        <taxon>Wolbachia</taxon>
    </lineage>
</organism>
<evidence type="ECO:0000313" key="2">
    <source>
        <dbReference type="EMBL" id="QGT16172.1"/>
    </source>
</evidence>
<gene>
    <name evidence="2" type="ORF">E0495_02650</name>
</gene>
<accession>A0A6I6CP24</accession>
<dbReference type="Proteomes" id="UP000422744">
    <property type="component" value="Chromosome"/>
</dbReference>
<proteinExistence type="predicted"/>
<dbReference type="AlphaFoldDB" id="A0A6I6CP24"/>
<dbReference type="RefSeq" id="WP_007548286.1">
    <property type="nucleotide sequence ID" value="NZ_AP028950.1"/>
</dbReference>
<protein>
    <recommendedName>
        <fullName evidence="4">Cell division protein FtsL</fullName>
    </recommendedName>
</protein>
<keyword evidence="1" id="KW-0175">Coiled coil</keyword>